<accession>A0A0G4GDI3</accession>
<evidence type="ECO:0000313" key="9">
    <source>
        <dbReference type="Proteomes" id="UP000041254"/>
    </source>
</evidence>
<keyword evidence="9" id="KW-1185">Reference proteome</keyword>
<reference evidence="8 9" key="1">
    <citation type="submission" date="2014-11" db="EMBL/GenBank/DDBJ databases">
        <authorList>
            <person name="Zhu J."/>
            <person name="Qi W."/>
            <person name="Song R."/>
        </authorList>
    </citation>
    <scope>NUCLEOTIDE SEQUENCE [LARGE SCALE GENOMIC DNA]</scope>
</reference>
<evidence type="ECO:0000313" key="8">
    <source>
        <dbReference type="EMBL" id="CEM27452.1"/>
    </source>
</evidence>
<dbReference type="InterPro" id="IPR015021">
    <property type="entry name" value="C11orf54_DUF1907"/>
</dbReference>
<sequence>MSTVAPERHKLDPPPLDELANALSDGLARFFADVLVEVVDCPDLTAAPFGCAFSALGGDPCIIDVGGVDNLFPCARRGKYFDLSAIEQQIGAGRSCFIGAGAGPFQEVQHNCEWICNVRLPEANESRCAVMEGTDKGSGYTIERPKTTCFGILGNLYACKGEPCKVLHIKAGRRTGKDPSGKDLPQCLASILASSFPSRPVSLGGVMAMHAGKARLHIMSDFTDDPIRSNDAIENWLNYFEVPAPMTFMFVSTSIDPGMDLRTVHTHGWHEGKYGGHYHNDTTPDEVSYEVYVNVAECIYRIDRVSQTPDFNRPC</sequence>
<dbReference type="STRING" id="1169540.A0A0G4GDI3"/>
<dbReference type="InParanoid" id="A0A0G4GDI3"/>
<dbReference type="SUPFAM" id="SSF117856">
    <property type="entry name" value="AF0104/ALDC/Ptd012-like"/>
    <property type="match status" value="1"/>
</dbReference>
<comment type="subcellular location">
    <subcellularLocation>
        <location evidence="1">Nucleus</location>
    </subcellularLocation>
</comment>
<evidence type="ECO:0000256" key="4">
    <source>
        <dbReference type="ARBA" id="ARBA00022801"/>
    </source>
</evidence>
<protein>
    <recommendedName>
        <fullName evidence="7">DUF1907 domain-containing protein</fullName>
    </recommendedName>
</protein>
<keyword evidence="5" id="KW-0862">Zinc</keyword>
<dbReference type="OMA" id="YHIMPDF"/>
<keyword evidence="3" id="KW-0479">Metal-binding</keyword>
<dbReference type="Proteomes" id="UP000041254">
    <property type="component" value="Unassembled WGS sequence"/>
</dbReference>
<evidence type="ECO:0000256" key="5">
    <source>
        <dbReference type="ARBA" id="ARBA00022833"/>
    </source>
</evidence>
<organism evidence="8 9">
    <name type="scientific">Vitrella brassicaformis (strain CCMP3155)</name>
    <dbReference type="NCBI Taxonomy" id="1169540"/>
    <lineage>
        <taxon>Eukaryota</taxon>
        <taxon>Sar</taxon>
        <taxon>Alveolata</taxon>
        <taxon>Colpodellida</taxon>
        <taxon>Vitrellaceae</taxon>
        <taxon>Vitrella</taxon>
    </lineage>
</organism>
<dbReference type="GO" id="GO:0005634">
    <property type="term" value="C:nucleus"/>
    <property type="evidence" value="ECO:0007669"/>
    <property type="project" value="UniProtKB-SubCell"/>
</dbReference>
<evidence type="ECO:0000256" key="3">
    <source>
        <dbReference type="ARBA" id="ARBA00022723"/>
    </source>
</evidence>
<dbReference type="Pfam" id="PF08925">
    <property type="entry name" value="DUF1907"/>
    <property type="match status" value="1"/>
</dbReference>
<evidence type="ECO:0000256" key="2">
    <source>
        <dbReference type="ARBA" id="ARBA00011245"/>
    </source>
</evidence>
<feature type="domain" description="DUF1907" evidence="7">
    <location>
        <begin position="22"/>
        <end position="302"/>
    </location>
</feature>
<name>A0A0G4GDI3_VITBC</name>
<evidence type="ECO:0000256" key="6">
    <source>
        <dbReference type="ARBA" id="ARBA00023242"/>
    </source>
</evidence>
<dbReference type="AlphaFoldDB" id="A0A0G4GDI3"/>
<dbReference type="EMBL" id="CDMY01000635">
    <property type="protein sequence ID" value="CEM27452.1"/>
    <property type="molecule type" value="Genomic_DNA"/>
</dbReference>
<dbReference type="OrthoDB" id="434337at2759"/>
<evidence type="ECO:0000259" key="7">
    <source>
        <dbReference type="SMART" id="SM01168"/>
    </source>
</evidence>
<dbReference type="PANTHER" id="PTHR13204:SF1">
    <property type="entry name" value="ESTER HYDROLASE C11ORF54"/>
    <property type="match status" value="1"/>
</dbReference>
<keyword evidence="4" id="KW-0378">Hydrolase</keyword>
<keyword evidence="6" id="KW-0539">Nucleus</keyword>
<proteinExistence type="predicted"/>
<dbReference type="VEuPathDB" id="CryptoDB:Vbra_17462"/>
<dbReference type="PANTHER" id="PTHR13204">
    <property type="entry name" value="PTD012 PROTEIN"/>
    <property type="match status" value="1"/>
</dbReference>
<evidence type="ECO:0000256" key="1">
    <source>
        <dbReference type="ARBA" id="ARBA00004123"/>
    </source>
</evidence>
<gene>
    <name evidence="8" type="ORF">Vbra_17462</name>
</gene>
<dbReference type="GO" id="GO:0008270">
    <property type="term" value="F:zinc ion binding"/>
    <property type="evidence" value="ECO:0007669"/>
    <property type="project" value="TreeGrafter"/>
</dbReference>
<dbReference type="SMART" id="SM01168">
    <property type="entry name" value="DUF1907"/>
    <property type="match status" value="1"/>
</dbReference>
<dbReference type="CDD" id="cd17298">
    <property type="entry name" value="DUF1907"/>
    <property type="match status" value="1"/>
</dbReference>
<comment type="subunit">
    <text evidence="2">Monomer.</text>
</comment>
<dbReference type="GO" id="GO:0016788">
    <property type="term" value="F:hydrolase activity, acting on ester bonds"/>
    <property type="evidence" value="ECO:0007669"/>
    <property type="project" value="TreeGrafter"/>
</dbReference>